<dbReference type="PANTHER" id="PTHR32011">
    <property type="entry name" value="OS08G0472400 PROTEIN"/>
    <property type="match status" value="1"/>
</dbReference>
<dbReference type="AlphaFoldDB" id="A0A1I6CSX3"/>
<proteinExistence type="predicted"/>
<organism evidence="1 2">
    <name type="scientific">Lentzea waywayandensis</name>
    <dbReference type="NCBI Taxonomy" id="84724"/>
    <lineage>
        <taxon>Bacteria</taxon>
        <taxon>Bacillati</taxon>
        <taxon>Actinomycetota</taxon>
        <taxon>Actinomycetes</taxon>
        <taxon>Pseudonocardiales</taxon>
        <taxon>Pseudonocardiaceae</taxon>
        <taxon>Lentzea</taxon>
    </lineage>
</organism>
<dbReference type="STRING" id="84724.SAMN04488564_101234"/>
<sequence length="195" mass="21900">MNFDNGAALGAAAADFLRRHLIRPGVRDGVALKRGLTDAEFAAVEEGLGFEFADDHRALLAEVLPTGGSWPNWRSESLGTLRGRCDRAVEGVLFDVEENDFWHESWGVRPSDDGEAIECAKEHLATVPRMIPVFSHRCLPAGRGTFGNPVLSMHQTDIIYYGFDLLDYVAAEFYIRDPQRPWRRPKPIAFWDDLL</sequence>
<gene>
    <name evidence="1" type="ORF">SAMN04488564_101234</name>
</gene>
<evidence type="ECO:0000313" key="2">
    <source>
        <dbReference type="Proteomes" id="UP000198583"/>
    </source>
</evidence>
<dbReference type="RefSeq" id="WP_218164287.1">
    <property type="nucleotide sequence ID" value="NZ_FOYL01000001.1"/>
</dbReference>
<name>A0A1I6CSX3_9PSEU</name>
<keyword evidence="2" id="KW-1185">Reference proteome</keyword>
<protein>
    <recommendedName>
        <fullName evidence="3">SMI1/KNR4 family protein</fullName>
    </recommendedName>
</protein>
<accession>A0A1I6CSX3</accession>
<evidence type="ECO:0000313" key="1">
    <source>
        <dbReference type="EMBL" id="SFQ96259.1"/>
    </source>
</evidence>
<evidence type="ECO:0008006" key="3">
    <source>
        <dbReference type="Google" id="ProtNLM"/>
    </source>
</evidence>
<dbReference type="PANTHER" id="PTHR32011:SF2">
    <property type="entry name" value="OS08G0472400 PROTEIN"/>
    <property type="match status" value="1"/>
</dbReference>
<dbReference type="Proteomes" id="UP000198583">
    <property type="component" value="Unassembled WGS sequence"/>
</dbReference>
<reference evidence="2" key="1">
    <citation type="submission" date="2016-10" db="EMBL/GenBank/DDBJ databases">
        <authorList>
            <person name="Varghese N."/>
            <person name="Submissions S."/>
        </authorList>
    </citation>
    <scope>NUCLEOTIDE SEQUENCE [LARGE SCALE GENOMIC DNA]</scope>
    <source>
        <strain evidence="2">DSM 44232</strain>
    </source>
</reference>
<dbReference type="EMBL" id="FOYL01000001">
    <property type="protein sequence ID" value="SFQ96259.1"/>
    <property type="molecule type" value="Genomic_DNA"/>
</dbReference>